<feature type="compositionally biased region" description="Polar residues" evidence="8">
    <location>
        <begin position="188"/>
        <end position="198"/>
    </location>
</feature>
<protein>
    <recommendedName>
        <fullName evidence="2">asparagine--tRNA ligase</fullName>
        <ecNumber evidence="2">6.1.1.22</ecNumber>
    </recommendedName>
</protein>
<dbReference type="SUPFAM" id="SSF50249">
    <property type="entry name" value="Nucleic acid-binding proteins"/>
    <property type="match status" value="1"/>
</dbReference>
<dbReference type="InterPro" id="IPR006195">
    <property type="entry name" value="aa-tRNA-synth_II"/>
</dbReference>
<reference evidence="10 11" key="1">
    <citation type="submission" date="2018-11" db="EMBL/GenBank/DDBJ databases">
        <title>Genome assembly of Steccherinum ochraceum LE-BIN_3174, the white-rot fungus of the Steccherinaceae family (The Residual Polyporoid clade, Polyporales, Basidiomycota).</title>
        <authorList>
            <person name="Fedorova T.V."/>
            <person name="Glazunova O.A."/>
            <person name="Landesman E.O."/>
            <person name="Moiseenko K.V."/>
            <person name="Psurtseva N.V."/>
            <person name="Savinova O.S."/>
            <person name="Shakhova N.V."/>
            <person name="Tyazhelova T.V."/>
            <person name="Vasina D.V."/>
        </authorList>
    </citation>
    <scope>NUCLEOTIDE SEQUENCE [LARGE SCALE GENOMIC DNA]</scope>
    <source>
        <strain evidence="10 11">LE-BIN_3174</strain>
    </source>
</reference>
<dbReference type="PANTHER" id="PTHR22594">
    <property type="entry name" value="ASPARTYL/LYSYL-TRNA SYNTHETASE"/>
    <property type="match status" value="1"/>
</dbReference>
<evidence type="ECO:0000313" key="11">
    <source>
        <dbReference type="Proteomes" id="UP000292702"/>
    </source>
</evidence>
<evidence type="ECO:0000256" key="4">
    <source>
        <dbReference type="ARBA" id="ARBA00022741"/>
    </source>
</evidence>
<dbReference type="OrthoDB" id="1931232at2759"/>
<dbReference type="EMBL" id="RWJN01000184">
    <property type="protein sequence ID" value="TCD65382.1"/>
    <property type="molecule type" value="Genomic_DNA"/>
</dbReference>
<dbReference type="Gene3D" id="2.40.50.140">
    <property type="entry name" value="Nucleic acid-binding proteins"/>
    <property type="match status" value="1"/>
</dbReference>
<name>A0A4R0RDE8_9APHY</name>
<dbReference type="GO" id="GO:0005524">
    <property type="term" value="F:ATP binding"/>
    <property type="evidence" value="ECO:0007669"/>
    <property type="project" value="UniProtKB-KW"/>
</dbReference>
<comment type="caution">
    <text evidence="10">The sequence shown here is derived from an EMBL/GenBank/DDBJ whole genome shotgun (WGS) entry which is preliminary data.</text>
</comment>
<feature type="domain" description="Aminoacyl-transfer RNA synthetases class-II family profile" evidence="9">
    <location>
        <begin position="149"/>
        <end position="424"/>
    </location>
</feature>
<dbReference type="GO" id="GO:0004816">
    <property type="term" value="F:asparagine-tRNA ligase activity"/>
    <property type="evidence" value="ECO:0007669"/>
    <property type="project" value="UniProtKB-EC"/>
</dbReference>
<keyword evidence="7 10" id="KW-0030">Aminoacyl-tRNA synthetase</keyword>
<dbReference type="CDD" id="cd04318">
    <property type="entry name" value="EcAsnRS_like_N"/>
    <property type="match status" value="1"/>
</dbReference>
<dbReference type="GO" id="GO:0006421">
    <property type="term" value="P:asparaginyl-tRNA aminoacylation"/>
    <property type="evidence" value="ECO:0007669"/>
    <property type="project" value="InterPro"/>
</dbReference>
<accession>A0A4R0RDE8</accession>
<dbReference type="AlphaFoldDB" id="A0A4R0RDE8"/>
<dbReference type="PRINTS" id="PR01042">
    <property type="entry name" value="TRNASYNTHASP"/>
</dbReference>
<evidence type="ECO:0000256" key="5">
    <source>
        <dbReference type="ARBA" id="ARBA00022840"/>
    </source>
</evidence>
<dbReference type="Pfam" id="PF01336">
    <property type="entry name" value="tRNA_anti-codon"/>
    <property type="match status" value="1"/>
</dbReference>
<dbReference type="InterPro" id="IPR045864">
    <property type="entry name" value="aa-tRNA-synth_II/BPL/LPL"/>
</dbReference>
<comment type="similarity">
    <text evidence="1">Belongs to the class-II aminoacyl-tRNA synthetase family.</text>
</comment>
<feature type="region of interest" description="Disordered" evidence="8">
    <location>
        <begin position="180"/>
        <end position="202"/>
    </location>
</feature>
<dbReference type="Proteomes" id="UP000292702">
    <property type="component" value="Unassembled WGS sequence"/>
</dbReference>
<gene>
    <name evidence="10" type="primary">SLM5</name>
    <name evidence="10" type="ORF">EIP91_002746</name>
</gene>
<evidence type="ECO:0000256" key="1">
    <source>
        <dbReference type="ARBA" id="ARBA00008226"/>
    </source>
</evidence>
<evidence type="ECO:0000256" key="8">
    <source>
        <dbReference type="SAM" id="MobiDB-lite"/>
    </source>
</evidence>
<sequence length="452" mass="50109">MFFRRLLSTSSSPLPPTIRQLLASKTTSAAAPPSVQVNGWIKSIRKQAKVAFAVISDGSSPQTLQAVFTKDALTATKTLTNGACVRLSGRLVESIGKGQNVELQVEKVECLGECNPPEEYPIQKKALNTDYLRDHCSLRARTDPIAAMLRLRSSTLSGLQRYFEDHEFCYAHTPIITSNDSEGGGETFSVTPSASSHTPQDKPPPDFFGRPAYLTVSSQLHLEALAASLSRVYTISPCFRAERSQTSRHLAEFWMLEAEWAFTNSVDDVTRVVEGAVRSVLRAPSADLGLLREDMDSARLESLRKAVEDETPWTRITYTQAIEELERASASGHTFEVAPRWGDSLRSEHEQWIAEHLVRGPVFVTDYPASLKPFYMRLNDDGKTVACFDLLVPHVGELAGGSLREERLDYLQKALEKAGLDERDYACLTNILLSFALQETGLWFSSGLLFSV</sequence>
<dbReference type="PROSITE" id="PS50862">
    <property type="entry name" value="AA_TRNA_LIGASE_II"/>
    <property type="match status" value="1"/>
</dbReference>
<dbReference type="SUPFAM" id="SSF55681">
    <property type="entry name" value="Class II aaRS and biotin synthetases"/>
    <property type="match status" value="1"/>
</dbReference>
<organism evidence="10 11">
    <name type="scientific">Steccherinum ochraceum</name>
    <dbReference type="NCBI Taxonomy" id="92696"/>
    <lineage>
        <taxon>Eukaryota</taxon>
        <taxon>Fungi</taxon>
        <taxon>Dikarya</taxon>
        <taxon>Basidiomycota</taxon>
        <taxon>Agaricomycotina</taxon>
        <taxon>Agaricomycetes</taxon>
        <taxon>Polyporales</taxon>
        <taxon>Steccherinaceae</taxon>
        <taxon>Steccherinum</taxon>
    </lineage>
</organism>
<evidence type="ECO:0000259" key="9">
    <source>
        <dbReference type="PROSITE" id="PS50862"/>
    </source>
</evidence>
<dbReference type="Gene3D" id="3.30.930.10">
    <property type="entry name" value="Bira Bifunctional Protein, Domain 2"/>
    <property type="match status" value="1"/>
</dbReference>
<dbReference type="InterPro" id="IPR004364">
    <property type="entry name" value="Aa-tRNA-synt_II"/>
</dbReference>
<evidence type="ECO:0000256" key="7">
    <source>
        <dbReference type="ARBA" id="ARBA00023146"/>
    </source>
</evidence>
<dbReference type="EC" id="6.1.1.22" evidence="2"/>
<keyword evidence="6" id="KW-0648">Protein biosynthesis</keyword>
<dbReference type="Pfam" id="PF00152">
    <property type="entry name" value="tRNA-synt_2"/>
    <property type="match status" value="1"/>
</dbReference>
<keyword evidence="5" id="KW-0067">ATP-binding</keyword>
<keyword evidence="11" id="KW-1185">Reference proteome</keyword>
<dbReference type="NCBIfam" id="TIGR00457">
    <property type="entry name" value="asnS"/>
    <property type="match status" value="1"/>
</dbReference>
<dbReference type="GO" id="GO:0003676">
    <property type="term" value="F:nucleic acid binding"/>
    <property type="evidence" value="ECO:0007669"/>
    <property type="project" value="InterPro"/>
</dbReference>
<evidence type="ECO:0000256" key="6">
    <source>
        <dbReference type="ARBA" id="ARBA00022917"/>
    </source>
</evidence>
<dbReference type="InterPro" id="IPR002312">
    <property type="entry name" value="Asp/Asn-tRNA-synth_IIb"/>
</dbReference>
<evidence type="ECO:0000313" key="10">
    <source>
        <dbReference type="EMBL" id="TCD65382.1"/>
    </source>
</evidence>
<dbReference type="PANTHER" id="PTHR22594:SF34">
    <property type="entry name" value="ASPARAGINE--TRNA LIGASE, MITOCHONDRIAL-RELATED"/>
    <property type="match status" value="1"/>
</dbReference>
<evidence type="ECO:0000256" key="2">
    <source>
        <dbReference type="ARBA" id="ARBA00012816"/>
    </source>
</evidence>
<keyword evidence="4" id="KW-0547">Nucleotide-binding</keyword>
<proteinExistence type="inferred from homology"/>
<dbReference type="InterPro" id="IPR012340">
    <property type="entry name" value="NA-bd_OB-fold"/>
</dbReference>
<evidence type="ECO:0000256" key="3">
    <source>
        <dbReference type="ARBA" id="ARBA00022598"/>
    </source>
</evidence>
<keyword evidence="3" id="KW-0436">Ligase</keyword>
<dbReference type="InterPro" id="IPR004365">
    <property type="entry name" value="NA-bd_OB_tRNA"/>
</dbReference>
<dbReference type="InterPro" id="IPR004522">
    <property type="entry name" value="Asn-tRNA-ligase"/>
</dbReference>
<dbReference type="STRING" id="92696.A0A4R0RDE8"/>
<dbReference type="GO" id="GO:0005739">
    <property type="term" value="C:mitochondrion"/>
    <property type="evidence" value="ECO:0007669"/>
    <property type="project" value="TreeGrafter"/>
</dbReference>